<dbReference type="SUPFAM" id="SSF47090">
    <property type="entry name" value="PGBD-like"/>
    <property type="match status" value="1"/>
</dbReference>
<reference evidence="2 3" key="1">
    <citation type="submission" date="2023-11" db="EMBL/GenBank/DDBJ databases">
        <authorList>
            <person name="Xu M."/>
            <person name="Jiang T."/>
        </authorList>
    </citation>
    <scope>NUCLEOTIDE SEQUENCE [LARGE SCALE GENOMIC DNA]</scope>
    <source>
        <strain evidence="2 3">SD</strain>
    </source>
</reference>
<sequence>MSTFAHPLASPGLRRSRRRSVAPGLLAVALLPGVAATADAVPALSATAAQARLVALGLLAPGAATGRWNPATAAAVRRFQSTNGLPESGVVGAATAQLLG</sequence>
<keyword evidence="3" id="KW-1185">Reference proteome</keyword>
<dbReference type="InterPro" id="IPR002477">
    <property type="entry name" value="Peptidoglycan-bd-like"/>
</dbReference>
<name>A0ABU4VR00_9ACTN</name>
<dbReference type="EMBL" id="JAXAVX010000025">
    <property type="protein sequence ID" value="MDX8153900.1"/>
    <property type="molecule type" value="Genomic_DNA"/>
</dbReference>
<organism evidence="2 3">
    <name type="scientific">Patulibacter brassicae</name>
    <dbReference type="NCBI Taxonomy" id="1705717"/>
    <lineage>
        <taxon>Bacteria</taxon>
        <taxon>Bacillati</taxon>
        <taxon>Actinomycetota</taxon>
        <taxon>Thermoleophilia</taxon>
        <taxon>Solirubrobacterales</taxon>
        <taxon>Patulibacteraceae</taxon>
        <taxon>Patulibacter</taxon>
    </lineage>
</organism>
<evidence type="ECO:0000313" key="2">
    <source>
        <dbReference type="EMBL" id="MDX8153900.1"/>
    </source>
</evidence>
<dbReference type="Gene3D" id="1.10.101.10">
    <property type="entry name" value="PGBD-like superfamily/PGBD"/>
    <property type="match status" value="1"/>
</dbReference>
<feature type="domain" description="Peptidoglycan binding-like" evidence="1">
    <location>
        <begin position="48"/>
        <end position="99"/>
    </location>
</feature>
<comment type="caution">
    <text evidence="2">The sequence shown here is derived from an EMBL/GenBank/DDBJ whole genome shotgun (WGS) entry which is preliminary data.</text>
</comment>
<proteinExistence type="predicted"/>
<evidence type="ECO:0000259" key="1">
    <source>
        <dbReference type="Pfam" id="PF01471"/>
    </source>
</evidence>
<accession>A0ABU4VR00</accession>
<dbReference type="InterPro" id="IPR036365">
    <property type="entry name" value="PGBD-like_sf"/>
</dbReference>
<dbReference type="RefSeq" id="WP_319956049.1">
    <property type="nucleotide sequence ID" value="NZ_JAXAVX010000025.1"/>
</dbReference>
<evidence type="ECO:0000313" key="3">
    <source>
        <dbReference type="Proteomes" id="UP001277761"/>
    </source>
</evidence>
<protein>
    <submittedName>
        <fullName evidence="2">Peptidoglycan-binding domain-containing protein</fullName>
    </submittedName>
</protein>
<dbReference type="Pfam" id="PF01471">
    <property type="entry name" value="PG_binding_1"/>
    <property type="match status" value="1"/>
</dbReference>
<dbReference type="Proteomes" id="UP001277761">
    <property type="component" value="Unassembled WGS sequence"/>
</dbReference>
<gene>
    <name evidence="2" type="ORF">SK069_20040</name>
</gene>
<dbReference type="InterPro" id="IPR036366">
    <property type="entry name" value="PGBDSf"/>
</dbReference>